<dbReference type="Gene3D" id="3.40.190.10">
    <property type="entry name" value="Periplasmic binding protein-like II"/>
    <property type="match status" value="2"/>
</dbReference>
<evidence type="ECO:0000256" key="2">
    <source>
        <dbReference type="SAM" id="SignalP"/>
    </source>
</evidence>
<dbReference type="RefSeq" id="WP_183417201.1">
    <property type="nucleotide sequence ID" value="NZ_JACHXA010000008.1"/>
</dbReference>
<keyword evidence="1 2" id="KW-0732">Signal</keyword>
<evidence type="ECO:0000256" key="1">
    <source>
        <dbReference type="ARBA" id="ARBA00022729"/>
    </source>
</evidence>
<feature type="signal peptide" evidence="2">
    <location>
        <begin position="1"/>
        <end position="23"/>
    </location>
</feature>
<comment type="caution">
    <text evidence="5">The sequence shown here is derived from an EMBL/GenBank/DDBJ whole genome shotgun (WGS) entry which is preliminary data.</text>
</comment>
<organism evidence="5 6">
    <name type="scientific">Limibacillus halophilus</name>
    <dbReference type="NCBI Taxonomy" id="1579333"/>
    <lineage>
        <taxon>Bacteria</taxon>
        <taxon>Pseudomonadati</taxon>
        <taxon>Pseudomonadota</taxon>
        <taxon>Alphaproteobacteria</taxon>
        <taxon>Rhodospirillales</taxon>
        <taxon>Rhodovibrionaceae</taxon>
        <taxon>Limibacillus</taxon>
    </lineage>
</organism>
<dbReference type="AlphaFoldDB" id="A0A839SUC3"/>
<feature type="domain" description="Ionotropic glutamate receptor C-terminal" evidence="4">
    <location>
        <begin position="30"/>
        <end position="256"/>
    </location>
</feature>
<dbReference type="InterPro" id="IPR001638">
    <property type="entry name" value="Solute-binding_3/MltF_N"/>
</dbReference>
<proteinExistence type="predicted"/>
<dbReference type="SUPFAM" id="SSF53850">
    <property type="entry name" value="Periplasmic binding protein-like II"/>
    <property type="match status" value="1"/>
</dbReference>
<dbReference type="CDD" id="cd13703">
    <property type="entry name" value="PBP2_HisJ_LAO"/>
    <property type="match status" value="1"/>
</dbReference>
<reference evidence="5 6" key="1">
    <citation type="submission" date="2020-08" db="EMBL/GenBank/DDBJ databases">
        <title>Genomic Encyclopedia of Type Strains, Phase III (KMG-III): the genomes of soil and plant-associated and newly described type strains.</title>
        <authorList>
            <person name="Whitman W."/>
        </authorList>
    </citation>
    <scope>NUCLEOTIDE SEQUENCE [LARGE SCALE GENOMIC DNA]</scope>
    <source>
        <strain evidence="5 6">CECT 8803</strain>
    </source>
</reference>
<dbReference type="EMBL" id="JACHXA010000008">
    <property type="protein sequence ID" value="MBB3066381.1"/>
    <property type="molecule type" value="Genomic_DNA"/>
</dbReference>
<evidence type="ECO:0000259" key="4">
    <source>
        <dbReference type="SMART" id="SM00079"/>
    </source>
</evidence>
<dbReference type="Proteomes" id="UP000581135">
    <property type="component" value="Unassembled WGS sequence"/>
</dbReference>
<dbReference type="PROSITE" id="PS51257">
    <property type="entry name" value="PROKAR_LIPOPROTEIN"/>
    <property type="match status" value="1"/>
</dbReference>
<protein>
    <submittedName>
        <fullName evidence="5">Lysine-arginine-ornithine-binding protein</fullName>
    </submittedName>
</protein>
<feature type="chain" id="PRO_5032798718" evidence="2">
    <location>
        <begin position="24"/>
        <end position="263"/>
    </location>
</feature>
<dbReference type="Pfam" id="PF00497">
    <property type="entry name" value="SBP_bac_3"/>
    <property type="match status" value="1"/>
</dbReference>
<dbReference type="PANTHER" id="PTHR35936:SF17">
    <property type="entry name" value="ARGININE-BINDING EXTRACELLULAR PROTEIN ARTP"/>
    <property type="match status" value="1"/>
</dbReference>
<evidence type="ECO:0000313" key="5">
    <source>
        <dbReference type="EMBL" id="MBB3066381.1"/>
    </source>
</evidence>
<dbReference type="PANTHER" id="PTHR35936">
    <property type="entry name" value="MEMBRANE-BOUND LYTIC MUREIN TRANSGLYCOSYLASE F"/>
    <property type="match status" value="1"/>
</dbReference>
<sequence>MKKIAVASVAALAAMTVAGQAIAGACQGMDVRVGTEGAYPPFNSIDDAGNLVGFDIDISNALCESAGLNCTFITQDWDGIIPGLQAKKYDAIIASMSITPKRMEVVDFTGKYYNTPAKFVAAKDSNFDISPDGLAGKVVGVQRATIHEDFLRATFPKAEVRNYGTQEEANADLASGRLDLVMADSVALLDGFLETPDGEGFQFVGPDYNDPKFHGEGAGIAVRKGEDKLRECLNEAISDIRAKGIYQKINEKYFDFDVYGAES</sequence>
<keyword evidence="6" id="KW-1185">Reference proteome</keyword>
<evidence type="ECO:0000313" key="6">
    <source>
        <dbReference type="Proteomes" id="UP000581135"/>
    </source>
</evidence>
<feature type="domain" description="Solute-binding protein family 3/N-terminal" evidence="3">
    <location>
        <begin position="30"/>
        <end position="257"/>
    </location>
</feature>
<name>A0A839SUC3_9PROT</name>
<dbReference type="SMART" id="SM00062">
    <property type="entry name" value="PBPb"/>
    <property type="match status" value="1"/>
</dbReference>
<dbReference type="SMART" id="SM00079">
    <property type="entry name" value="PBPe"/>
    <property type="match status" value="1"/>
</dbReference>
<dbReference type="InterPro" id="IPR001320">
    <property type="entry name" value="Iontro_rcpt_C"/>
</dbReference>
<evidence type="ECO:0000259" key="3">
    <source>
        <dbReference type="SMART" id="SM00062"/>
    </source>
</evidence>
<dbReference type="GO" id="GO:0016020">
    <property type="term" value="C:membrane"/>
    <property type="evidence" value="ECO:0007669"/>
    <property type="project" value="InterPro"/>
</dbReference>
<gene>
    <name evidence="5" type="ORF">FHR98_002687</name>
</gene>
<dbReference type="GO" id="GO:0015276">
    <property type="term" value="F:ligand-gated monoatomic ion channel activity"/>
    <property type="evidence" value="ECO:0007669"/>
    <property type="project" value="InterPro"/>
</dbReference>
<accession>A0A839SUC3</accession>